<organism evidence="2 3">
    <name type="scientific">Algoriphagus marincola HL-49</name>
    <dbReference type="NCBI Taxonomy" id="1305737"/>
    <lineage>
        <taxon>Bacteria</taxon>
        <taxon>Pseudomonadati</taxon>
        <taxon>Bacteroidota</taxon>
        <taxon>Cytophagia</taxon>
        <taxon>Cytophagales</taxon>
        <taxon>Cyclobacteriaceae</taxon>
        <taxon>Algoriphagus</taxon>
    </lineage>
</organism>
<keyword evidence="1" id="KW-0812">Transmembrane</keyword>
<accession>A0A0P7XEP3</accession>
<dbReference type="AlphaFoldDB" id="A0A0P7XEP3"/>
<proteinExistence type="predicted"/>
<keyword evidence="1" id="KW-1133">Transmembrane helix</keyword>
<dbReference type="eggNOG" id="ENOG5032TQX">
    <property type="taxonomic scope" value="Bacteria"/>
</dbReference>
<evidence type="ECO:0000256" key="1">
    <source>
        <dbReference type="SAM" id="Phobius"/>
    </source>
</evidence>
<protein>
    <submittedName>
        <fullName evidence="2">Uncharacterized protein</fullName>
    </submittedName>
</protein>
<feature type="transmembrane region" description="Helical" evidence="1">
    <location>
        <begin position="73"/>
        <end position="93"/>
    </location>
</feature>
<dbReference type="Proteomes" id="UP000050421">
    <property type="component" value="Unassembled WGS sequence"/>
</dbReference>
<comment type="caution">
    <text evidence="2">The sequence shown here is derived from an EMBL/GenBank/DDBJ whole genome shotgun (WGS) entry which is preliminary data.</text>
</comment>
<evidence type="ECO:0000313" key="3">
    <source>
        <dbReference type="Proteomes" id="UP000050421"/>
    </source>
</evidence>
<gene>
    <name evidence="2" type="ORF">HLUCCX10_11670</name>
</gene>
<sequence length="101" mass="11571">MFQELEIMAMQKGSRSALDLSKLDKQQLDKVLETMSENEKNAFSYHSKRLDAIKEIELRRIDASVINQKTIKIVLIGVLIFVLPAITLLILFFKETFLSLG</sequence>
<evidence type="ECO:0000313" key="2">
    <source>
        <dbReference type="EMBL" id="KPQ13964.1"/>
    </source>
</evidence>
<keyword evidence="1" id="KW-0472">Membrane</keyword>
<dbReference type="PATRIC" id="fig|1305737.6.peg.2951"/>
<dbReference type="EMBL" id="LJXT01000075">
    <property type="protein sequence ID" value="KPQ13964.1"/>
    <property type="molecule type" value="Genomic_DNA"/>
</dbReference>
<name>A0A0P7XEP3_9BACT</name>
<reference evidence="2 3" key="1">
    <citation type="submission" date="2015-09" db="EMBL/GenBank/DDBJ databases">
        <title>Identification and resolution of microdiversity through metagenomic sequencing of parallel consortia.</title>
        <authorList>
            <person name="Nelson W.C."/>
            <person name="Romine M.F."/>
            <person name="Lindemann S.R."/>
        </authorList>
    </citation>
    <scope>NUCLEOTIDE SEQUENCE [LARGE SCALE GENOMIC DNA]</scope>
    <source>
        <strain evidence="2">HL-49</strain>
    </source>
</reference>